<sequence>MKAMRKLVWMLLAVSMVGFTSCDSDDDDWIDDGGQGSGGSDEGGVVTPSGSGTYADPWNVAAAKENQGTDYKFVKGFIVGNIPGGDLEDAQFAPPFSGTDVDDNPITEGTNILLAASADEKNVANCIPVKLTYGDVRTGLNLITEGNAEKNLGKEVILQCKLDKGFGTQCITATYYAELNGETFGSIVETGGFDVPEISLADVRAMFTGSAVTITEDKKFVAVVISDKDGGNSASLKNVIVASPDNSCGITLRCTTDASFAAGDKIEVKVKGQSLELYSGALQLNNIPLVMIQKVGTATVTPKQTTVADLVANISQYESTLVTVSGEIVAAREDGKYGDSTKKSHTTNTIKDGDATIESFVSKYSAFCGETIPTGVRTITGIAGINNSKPQLNIRNASEVK</sequence>
<dbReference type="PROSITE" id="PS51257">
    <property type="entry name" value="PROKAR_LIPOPROTEIN"/>
    <property type="match status" value="1"/>
</dbReference>
<evidence type="ECO:0000313" key="5">
    <source>
        <dbReference type="EMBL" id="HBJ09895.1"/>
    </source>
</evidence>
<name>A0A354M5V6_9BACT</name>
<dbReference type="EMBL" id="DNWC01000165">
    <property type="protein sequence ID" value="HBJ09895.1"/>
    <property type="molecule type" value="Genomic_DNA"/>
</dbReference>
<evidence type="ECO:0000256" key="2">
    <source>
        <dbReference type="SAM" id="SignalP"/>
    </source>
</evidence>
<dbReference type="Pfam" id="PF19886">
    <property type="entry name" value="DUF6359"/>
    <property type="match status" value="1"/>
</dbReference>
<evidence type="ECO:0000259" key="3">
    <source>
        <dbReference type="Pfam" id="PF18942"/>
    </source>
</evidence>
<feature type="domain" description="DUF5689" evidence="3">
    <location>
        <begin position="196"/>
        <end position="398"/>
    </location>
</feature>
<dbReference type="InterPro" id="IPR043744">
    <property type="entry name" value="DUF5689"/>
</dbReference>
<dbReference type="Proteomes" id="UP000262954">
    <property type="component" value="Unassembled WGS sequence"/>
</dbReference>
<proteinExistence type="predicted"/>
<accession>A0A354M5V6</accession>
<evidence type="ECO:0000256" key="1">
    <source>
        <dbReference type="SAM" id="MobiDB-lite"/>
    </source>
</evidence>
<feature type="signal peptide" evidence="2">
    <location>
        <begin position="1"/>
        <end position="24"/>
    </location>
</feature>
<feature type="compositionally biased region" description="Gly residues" evidence="1">
    <location>
        <begin position="33"/>
        <end position="42"/>
    </location>
</feature>
<dbReference type="Pfam" id="PF18942">
    <property type="entry name" value="DUF5689"/>
    <property type="match status" value="1"/>
</dbReference>
<feature type="domain" description="Endonuclease YhcR N-terminal" evidence="4">
    <location>
        <begin position="59"/>
        <end position="173"/>
    </location>
</feature>
<reference evidence="5 6" key="1">
    <citation type="journal article" date="2018" name="Nat. Biotechnol.">
        <title>A standardized bacterial taxonomy based on genome phylogeny substantially revises the tree of life.</title>
        <authorList>
            <person name="Parks D.H."/>
            <person name="Chuvochina M."/>
            <person name="Waite D.W."/>
            <person name="Rinke C."/>
            <person name="Skarshewski A."/>
            <person name="Chaumeil P.A."/>
            <person name="Hugenholtz P."/>
        </authorList>
    </citation>
    <scope>NUCLEOTIDE SEQUENCE [LARGE SCALE GENOMIC DNA]</scope>
    <source>
        <strain evidence="5">UBA11482</strain>
    </source>
</reference>
<feature type="chain" id="PRO_5016694666" evidence="2">
    <location>
        <begin position="25"/>
        <end position="401"/>
    </location>
</feature>
<gene>
    <name evidence="5" type="ORF">DDY73_12940</name>
</gene>
<feature type="region of interest" description="Disordered" evidence="1">
    <location>
        <begin position="25"/>
        <end position="51"/>
    </location>
</feature>
<evidence type="ECO:0000313" key="6">
    <source>
        <dbReference type="Proteomes" id="UP000262954"/>
    </source>
</evidence>
<keyword evidence="2" id="KW-0732">Signal</keyword>
<organism evidence="5 6">
    <name type="scientific">Coprobacter fastidiosus</name>
    <dbReference type="NCBI Taxonomy" id="1099853"/>
    <lineage>
        <taxon>Bacteria</taxon>
        <taxon>Pseudomonadati</taxon>
        <taxon>Bacteroidota</taxon>
        <taxon>Bacteroidia</taxon>
        <taxon>Bacteroidales</taxon>
        <taxon>Barnesiellaceae</taxon>
        <taxon>Coprobacter</taxon>
    </lineage>
</organism>
<comment type="caution">
    <text evidence="5">The sequence shown here is derived from an EMBL/GenBank/DDBJ whole genome shotgun (WGS) entry which is preliminary data.</text>
</comment>
<dbReference type="AlphaFoldDB" id="A0A354M5V6"/>
<protein>
    <submittedName>
        <fullName evidence="5">Uncharacterized protein</fullName>
    </submittedName>
</protein>
<evidence type="ECO:0000259" key="4">
    <source>
        <dbReference type="Pfam" id="PF19886"/>
    </source>
</evidence>
<dbReference type="InterPro" id="IPR045939">
    <property type="entry name" value="YhcR_N"/>
</dbReference>